<protein>
    <recommendedName>
        <fullName evidence="2">histidine kinase</fullName>
        <ecNumber evidence="2">2.7.13.3</ecNumber>
    </recommendedName>
</protein>
<name>A0A4R4K8I6_9BACT</name>
<dbReference type="Gene3D" id="3.30.565.10">
    <property type="entry name" value="Histidine kinase-like ATPase, C-terminal domain"/>
    <property type="match status" value="1"/>
</dbReference>
<evidence type="ECO:0000256" key="3">
    <source>
        <dbReference type="ARBA" id="ARBA00022553"/>
    </source>
</evidence>
<dbReference type="EMBL" id="SMJU01000008">
    <property type="protein sequence ID" value="TDB64007.1"/>
    <property type="molecule type" value="Genomic_DNA"/>
</dbReference>
<gene>
    <name evidence="6" type="ORF">EZE20_13765</name>
</gene>
<sequence>MDDSNQLENLQQTNALLSDDVERLSQEMKDAQRRFEQQSKLAAMGQLMAGILHEIRNPLNFVTNFSKLTLDLLEEIKEILAKMEENSERADFEELAELIGMVEVNINRIYENGGRAERITQRMLGQTRADEQKFVPTDLNQLVEEFAKLAYQAVRGQDREFNVSFTFELDPAVGMVDLMANEFTRVIINLVNNACYAVNVKRKAGNEPDYVPRITIRTERAGNEYVTVRIRDNGIGIPEEIVQKVFNAFFTTKPPGEGTGLGLSLSMTTINDLHHGKLTVESEPNVFTEFMIWLPDHLSTWNIVRN</sequence>
<keyword evidence="6" id="KW-0808">Transferase</keyword>
<keyword evidence="7" id="KW-1185">Reference proteome</keyword>
<dbReference type="InterPro" id="IPR036097">
    <property type="entry name" value="HisK_dim/P_sf"/>
</dbReference>
<dbReference type="OrthoDB" id="9806995at2"/>
<dbReference type="Proteomes" id="UP000295706">
    <property type="component" value="Unassembled WGS sequence"/>
</dbReference>
<keyword evidence="6" id="KW-0418">Kinase</keyword>
<dbReference type="PRINTS" id="PR00344">
    <property type="entry name" value="BCTRLSENSOR"/>
</dbReference>
<evidence type="ECO:0000256" key="1">
    <source>
        <dbReference type="ARBA" id="ARBA00000085"/>
    </source>
</evidence>
<proteinExistence type="predicted"/>
<feature type="domain" description="Histidine kinase" evidence="5">
    <location>
        <begin position="50"/>
        <end position="298"/>
    </location>
</feature>
<accession>A0A4R4K8I6</accession>
<feature type="coiled-coil region" evidence="4">
    <location>
        <begin position="7"/>
        <end position="41"/>
    </location>
</feature>
<dbReference type="InterPro" id="IPR003661">
    <property type="entry name" value="HisK_dim/P_dom"/>
</dbReference>
<dbReference type="GO" id="GO:0000155">
    <property type="term" value="F:phosphorelay sensor kinase activity"/>
    <property type="evidence" value="ECO:0007669"/>
    <property type="project" value="InterPro"/>
</dbReference>
<dbReference type="InterPro" id="IPR003594">
    <property type="entry name" value="HATPase_dom"/>
</dbReference>
<dbReference type="Gene3D" id="1.10.287.130">
    <property type="match status" value="1"/>
</dbReference>
<dbReference type="InterPro" id="IPR005467">
    <property type="entry name" value="His_kinase_dom"/>
</dbReference>
<evidence type="ECO:0000256" key="2">
    <source>
        <dbReference type="ARBA" id="ARBA00012438"/>
    </source>
</evidence>
<dbReference type="InterPro" id="IPR036890">
    <property type="entry name" value="HATPase_C_sf"/>
</dbReference>
<evidence type="ECO:0000313" key="6">
    <source>
        <dbReference type="EMBL" id="TDB64007.1"/>
    </source>
</evidence>
<dbReference type="RefSeq" id="WP_132118585.1">
    <property type="nucleotide sequence ID" value="NZ_SMJU01000008.1"/>
</dbReference>
<dbReference type="InterPro" id="IPR004358">
    <property type="entry name" value="Sig_transdc_His_kin-like_C"/>
</dbReference>
<comment type="catalytic activity">
    <reaction evidence="1">
        <text>ATP + protein L-histidine = ADP + protein N-phospho-L-histidine.</text>
        <dbReference type="EC" id="2.7.13.3"/>
    </reaction>
</comment>
<dbReference type="SMART" id="SM00387">
    <property type="entry name" value="HATPase_c"/>
    <property type="match status" value="1"/>
</dbReference>
<dbReference type="AlphaFoldDB" id="A0A4R4K8I6"/>
<dbReference type="Pfam" id="PF00512">
    <property type="entry name" value="HisKA"/>
    <property type="match status" value="1"/>
</dbReference>
<dbReference type="PANTHER" id="PTHR43065">
    <property type="entry name" value="SENSOR HISTIDINE KINASE"/>
    <property type="match status" value="1"/>
</dbReference>
<dbReference type="PANTHER" id="PTHR43065:SF42">
    <property type="entry name" value="TWO-COMPONENT SENSOR PPRA"/>
    <property type="match status" value="1"/>
</dbReference>
<dbReference type="SMART" id="SM00388">
    <property type="entry name" value="HisKA"/>
    <property type="match status" value="1"/>
</dbReference>
<evidence type="ECO:0000256" key="4">
    <source>
        <dbReference type="SAM" id="Coils"/>
    </source>
</evidence>
<organism evidence="6 7">
    <name type="scientific">Arundinibacter roseus</name>
    <dbReference type="NCBI Taxonomy" id="2070510"/>
    <lineage>
        <taxon>Bacteria</taxon>
        <taxon>Pseudomonadati</taxon>
        <taxon>Bacteroidota</taxon>
        <taxon>Cytophagia</taxon>
        <taxon>Cytophagales</taxon>
        <taxon>Spirosomataceae</taxon>
        <taxon>Arundinibacter</taxon>
    </lineage>
</organism>
<keyword evidence="3" id="KW-0597">Phosphoprotein</keyword>
<comment type="caution">
    <text evidence="6">The sequence shown here is derived from an EMBL/GenBank/DDBJ whole genome shotgun (WGS) entry which is preliminary data.</text>
</comment>
<evidence type="ECO:0000259" key="5">
    <source>
        <dbReference type="PROSITE" id="PS50109"/>
    </source>
</evidence>
<reference evidence="6 7" key="1">
    <citation type="submission" date="2019-02" db="EMBL/GenBank/DDBJ databases">
        <title>Arundinibacter roseus gen. nov., sp. nov., a new member of the family Cytophagaceae.</title>
        <authorList>
            <person name="Szuroczki S."/>
            <person name="Khayer B."/>
            <person name="Sproer C."/>
            <person name="Toumi M."/>
            <person name="Szabo A."/>
            <person name="Felfoldi T."/>
            <person name="Schumann P."/>
            <person name="Toth E."/>
        </authorList>
    </citation>
    <scope>NUCLEOTIDE SEQUENCE [LARGE SCALE GENOMIC DNA]</scope>
    <source>
        <strain evidence="6 7">DMA-k-7a</strain>
    </source>
</reference>
<dbReference type="PROSITE" id="PS50109">
    <property type="entry name" value="HIS_KIN"/>
    <property type="match status" value="1"/>
</dbReference>
<dbReference type="Pfam" id="PF02518">
    <property type="entry name" value="HATPase_c"/>
    <property type="match status" value="1"/>
</dbReference>
<keyword evidence="4" id="KW-0175">Coiled coil</keyword>
<evidence type="ECO:0000313" key="7">
    <source>
        <dbReference type="Proteomes" id="UP000295706"/>
    </source>
</evidence>
<dbReference type="EC" id="2.7.13.3" evidence="2"/>
<dbReference type="SUPFAM" id="SSF55874">
    <property type="entry name" value="ATPase domain of HSP90 chaperone/DNA topoisomerase II/histidine kinase"/>
    <property type="match status" value="1"/>
</dbReference>
<dbReference type="CDD" id="cd00082">
    <property type="entry name" value="HisKA"/>
    <property type="match status" value="1"/>
</dbReference>
<dbReference type="SUPFAM" id="SSF47384">
    <property type="entry name" value="Homodimeric domain of signal transducing histidine kinase"/>
    <property type="match status" value="1"/>
</dbReference>